<feature type="region of interest" description="Disordered" evidence="1">
    <location>
        <begin position="263"/>
        <end position="310"/>
    </location>
</feature>
<feature type="compositionally biased region" description="Acidic residues" evidence="1">
    <location>
        <begin position="289"/>
        <end position="310"/>
    </location>
</feature>
<organism evidence="2 3">
    <name type="scientific">Phialocephala subalpina</name>
    <dbReference type="NCBI Taxonomy" id="576137"/>
    <lineage>
        <taxon>Eukaryota</taxon>
        <taxon>Fungi</taxon>
        <taxon>Dikarya</taxon>
        <taxon>Ascomycota</taxon>
        <taxon>Pezizomycotina</taxon>
        <taxon>Leotiomycetes</taxon>
        <taxon>Helotiales</taxon>
        <taxon>Mollisiaceae</taxon>
        <taxon>Phialocephala</taxon>
        <taxon>Phialocephala fortinii species complex</taxon>
    </lineage>
</organism>
<protein>
    <submittedName>
        <fullName evidence="2">Uncharacterized protein</fullName>
    </submittedName>
</protein>
<evidence type="ECO:0000256" key="1">
    <source>
        <dbReference type="SAM" id="MobiDB-lite"/>
    </source>
</evidence>
<evidence type="ECO:0000313" key="2">
    <source>
        <dbReference type="EMBL" id="CZR67081.1"/>
    </source>
</evidence>
<feature type="region of interest" description="Disordered" evidence="1">
    <location>
        <begin position="216"/>
        <end position="235"/>
    </location>
</feature>
<name>A0A1L7XPV6_9HELO</name>
<gene>
    <name evidence="2" type="ORF">PAC_16980</name>
</gene>
<reference evidence="2 3" key="1">
    <citation type="submission" date="2016-03" db="EMBL/GenBank/DDBJ databases">
        <authorList>
            <person name="Ploux O."/>
        </authorList>
    </citation>
    <scope>NUCLEOTIDE SEQUENCE [LARGE SCALE GENOMIC DNA]</scope>
    <source>
        <strain evidence="2 3">UAMH 11012</strain>
    </source>
</reference>
<evidence type="ECO:0000313" key="3">
    <source>
        <dbReference type="Proteomes" id="UP000184330"/>
    </source>
</evidence>
<keyword evidence="3" id="KW-1185">Reference proteome</keyword>
<proteinExistence type="predicted"/>
<feature type="compositionally biased region" description="Low complexity" evidence="1">
    <location>
        <begin position="268"/>
        <end position="281"/>
    </location>
</feature>
<accession>A0A1L7XPV6</accession>
<sequence length="310" mass="34852">MTSYTPSQIPPYLEKAVKDLAARKFGLKWDGNDGIEALLKAEGFSHQILQMHQRAIKTLFLTARQKHDANQIYPSRPAPPPSPPHLEDLILNGSNSSQQSPPPPTPTKLQDQSDLPKTVHVHIEGNTYDPINCVHTQGRDESWISYDVLQNKGITGRIDNSKIRLIWKMSYCDKTTTTLFHVVGGDKIESCDIDFGRMWLEGLPRQEAPLDKKRKGFAETDGDATPRYKRHQNDHNIDLNSEGAQELVSTLIAKTVQKFLVSNRPRHGSSSGFQPSPASSSTRRGCNTDESESQEMIDMEGNEYQQWDDS</sequence>
<dbReference type="EMBL" id="FJOG01000041">
    <property type="protein sequence ID" value="CZR67081.1"/>
    <property type="molecule type" value="Genomic_DNA"/>
</dbReference>
<dbReference type="Proteomes" id="UP000184330">
    <property type="component" value="Unassembled WGS sequence"/>
</dbReference>
<dbReference type="AlphaFoldDB" id="A0A1L7XPV6"/>
<feature type="region of interest" description="Disordered" evidence="1">
    <location>
        <begin position="71"/>
        <end position="115"/>
    </location>
</feature>